<organism evidence="7 8">
    <name type="scientific">Metabacillus idriensis</name>
    <dbReference type="NCBI Taxonomy" id="324768"/>
    <lineage>
        <taxon>Bacteria</taxon>
        <taxon>Bacillati</taxon>
        <taxon>Bacillota</taxon>
        <taxon>Bacilli</taxon>
        <taxon>Bacillales</taxon>
        <taxon>Bacillaceae</taxon>
        <taxon>Metabacillus</taxon>
    </lineage>
</organism>
<comment type="caution">
    <text evidence="7">The sequence shown here is derived from an EMBL/GenBank/DDBJ whole genome shotgun (WGS) entry which is preliminary data.</text>
</comment>
<dbReference type="RefSeq" id="WP_154319418.1">
    <property type="nucleotide sequence ID" value="NZ_CAJFZX010000009.1"/>
</dbReference>
<dbReference type="Proteomes" id="UP000441585">
    <property type="component" value="Unassembled WGS sequence"/>
</dbReference>
<evidence type="ECO:0000259" key="6">
    <source>
        <dbReference type="Pfam" id="PF05154"/>
    </source>
</evidence>
<gene>
    <name evidence="7" type="ORF">GJU41_20420</name>
</gene>
<feature type="transmembrane region" description="Helical" evidence="5">
    <location>
        <begin position="55"/>
        <end position="80"/>
    </location>
</feature>
<evidence type="ECO:0000313" key="7">
    <source>
        <dbReference type="EMBL" id="MRX56331.1"/>
    </source>
</evidence>
<keyword evidence="8" id="KW-1185">Reference proteome</keyword>
<dbReference type="InterPro" id="IPR007829">
    <property type="entry name" value="TM2"/>
</dbReference>
<evidence type="ECO:0000313" key="8">
    <source>
        <dbReference type="Proteomes" id="UP000441585"/>
    </source>
</evidence>
<evidence type="ECO:0000256" key="1">
    <source>
        <dbReference type="ARBA" id="ARBA00004141"/>
    </source>
</evidence>
<protein>
    <submittedName>
        <fullName evidence="7">NINE protein</fullName>
    </submittedName>
</protein>
<keyword evidence="4 5" id="KW-0472">Membrane</keyword>
<dbReference type="GO" id="GO:0016020">
    <property type="term" value="C:membrane"/>
    <property type="evidence" value="ECO:0007669"/>
    <property type="project" value="UniProtKB-SubCell"/>
</dbReference>
<evidence type="ECO:0000256" key="2">
    <source>
        <dbReference type="ARBA" id="ARBA00022692"/>
    </source>
</evidence>
<sequence>MSLNLTLKQNLSPHQHAILASEFDKRKKSKGITFLLWFFLSTFGAHRFYLGNTGLAIAMLLLGWATLFIWPLVDGIYCLVKKVDEMNEEIERKIISEISTLAVS</sequence>
<dbReference type="AlphaFoldDB" id="A0A6I2MII7"/>
<accession>A0A6I2MII7</accession>
<keyword evidence="3 5" id="KW-1133">Transmembrane helix</keyword>
<keyword evidence="2 5" id="KW-0812">Transmembrane</keyword>
<name>A0A6I2MII7_9BACI</name>
<evidence type="ECO:0000256" key="5">
    <source>
        <dbReference type="SAM" id="Phobius"/>
    </source>
</evidence>
<dbReference type="Pfam" id="PF05154">
    <property type="entry name" value="TM2"/>
    <property type="match status" value="1"/>
</dbReference>
<feature type="transmembrane region" description="Helical" evidence="5">
    <location>
        <begin position="31"/>
        <end position="49"/>
    </location>
</feature>
<proteinExistence type="predicted"/>
<feature type="domain" description="TM2" evidence="6">
    <location>
        <begin position="27"/>
        <end position="76"/>
    </location>
</feature>
<reference evidence="7 8" key="1">
    <citation type="submission" date="2019-11" db="EMBL/GenBank/DDBJ databases">
        <title>Bacillus idriensis genome.</title>
        <authorList>
            <person name="Konopka E.N."/>
            <person name="Newman J.D."/>
        </authorList>
    </citation>
    <scope>NUCLEOTIDE SEQUENCE [LARGE SCALE GENOMIC DNA]</scope>
    <source>
        <strain evidence="7 8">DSM 19097</strain>
    </source>
</reference>
<evidence type="ECO:0000256" key="4">
    <source>
        <dbReference type="ARBA" id="ARBA00023136"/>
    </source>
</evidence>
<comment type="subcellular location">
    <subcellularLocation>
        <location evidence="1">Membrane</location>
        <topology evidence="1">Multi-pass membrane protein</topology>
    </subcellularLocation>
</comment>
<evidence type="ECO:0000256" key="3">
    <source>
        <dbReference type="ARBA" id="ARBA00022989"/>
    </source>
</evidence>
<dbReference type="EMBL" id="WKKF01000011">
    <property type="protein sequence ID" value="MRX56331.1"/>
    <property type="molecule type" value="Genomic_DNA"/>
</dbReference>